<reference evidence="1 2" key="1">
    <citation type="submission" date="2019-06" db="EMBL/GenBank/DDBJ databases">
        <title>Sequencing the genomes of 1000 actinobacteria strains.</title>
        <authorList>
            <person name="Klenk H.-P."/>
        </authorList>
    </citation>
    <scope>NUCLEOTIDE SEQUENCE [LARGE SCALE GENOMIC DNA]</scope>
    <source>
        <strain evidence="1 2">DSM 41695</strain>
    </source>
</reference>
<dbReference type="RefSeq" id="WP_145869625.1">
    <property type="nucleotide sequence ID" value="NZ_BNCE01000017.1"/>
</dbReference>
<sequence length="267" mass="28106">MTQLSGWKVLSPGRGGGDLVLAVDFATTGRSDSSFSDLAPRLDPALAVWETRQPAGTAPLTAEDYLALWDGGAAADGRRVRAVLGYCAGGVFAGELAARVAARQGGEAPHLVLFEPEVPEPDGLYRDFAAMMNQFASVLTAEEVGAAQREAEAARTADVDFGAYGDVLVRIFTERAGAAFAREELDTEMLDEFAAVFRSYVSYLDAARRIDPAAAWSTGTAVSSRTPSQGAALAGRGVGIDVDHADMLRDARVAEAVNRILGSYVTS</sequence>
<evidence type="ECO:0008006" key="3">
    <source>
        <dbReference type="Google" id="ProtNLM"/>
    </source>
</evidence>
<dbReference type="SUPFAM" id="SSF53474">
    <property type="entry name" value="alpha/beta-Hydrolases"/>
    <property type="match status" value="1"/>
</dbReference>
<dbReference type="InterPro" id="IPR029058">
    <property type="entry name" value="AB_hydrolase_fold"/>
</dbReference>
<dbReference type="Proteomes" id="UP000316603">
    <property type="component" value="Unassembled WGS sequence"/>
</dbReference>
<dbReference type="Gene3D" id="3.40.50.1820">
    <property type="entry name" value="alpha/beta hydrolase"/>
    <property type="match status" value="1"/>
</dbReference>
<dbReference type="EMBL" id="VIWV01000001">
    <property type="protein sequence ID" value="TWF87926.1"/>
    <property type="molecule type" value="Genomic_DNA"/>
</dbReference>
<name>A0A561TL88_9ACTN</name>
<evidence type="ECO:0000313" key="1">
    <source>
        <dbReference type="EMBL" id="TWF87926.1"/>
    </source>
</evidence>
<comment type="caution">
    <text evidence="1">The sequence shown here is derived from an EMBL/GenBank/DDBJ whole genome shotgun (WGS) entry which is preliminary data.</text>
</comment>
<gene>
    <name evidence="1" type="ORF">FHX78_114944</name>
</gene>
<proteinExistence type="predicted"/>
<accession>A0A561TL88</accession>
<keyword evidence="2" id="KW-1185">Reference proteome</keyword>
<dbReference type="OrthoDB" id="3601157at2"/>
<organism evidence="1 2">
    <name type="scientific">Streptomyces capillispiralis</name>
    <dbReference type="NCBI Taxonomy" id="68182"/>
    <lineage>
        <taxon>Bacteria</taxon>
        <taxon>Bacillati</taxon>
        <taxon>Actinomycetota</taxon>
        <taxon>Actinomycetes</taxon>
        <taxon>Kitasatosporales</taxon>
        <taxon>Streptomycetaceae</taxon>
        <taxon>Streptomyces</taxon>
    </lineage>
</organism>
<protein>
    <recommendedName>
        <fullName evidence="3">Thioesterase domain-containing protein</fullName>
    </recommendedName>
</protein>
<evidence type="ECO:0000313" key="2">
    <source>
        <dbReference type="Proteomes" id="UP000316603"/>
    </source>
</evidence>
<dbReference type="AlphaFoldDB" id="A0A561TL88"/>